<reference evidence="1 2" key="1">
    <citation type="journal article" date="2020" name="Nat. Food">
        <title>A phased Vanilla planifolia genome enables genetic improvement of flavour and production.</title>
        <authorList>
            <person name="Hasing T."/>
            <person name="Tang H."/>
            <person name="Brym M."/>
            <person name="Khazi F."/>
            <person name="Huang T."/>
            <person name="Chambers A.H."/>
        </authorList>
    </citation>
    <scope>NUCLEOTIDE SEQUENCE [LARGE SCALE GENOMIC DNA]</scope>
    <source>
        <tissue evidence="1">Leaf</tissue>
    </source>
</reference>
<comment type="caution">
    <text evidence="1">The sequence shown here is derived from an EMBL/GenBank/DDBJ whole genome shotgun (WGS) entry which is preliminary data.</text>
</comment>
<proteinExistence type="predicted"/>
<evidence type="ECO:0000313" key="2">
    <source>
        <dbReference type="Proteomes" id="UP000639772"/>
    </source>
</evidence>
<dbReference type="AlphaFoldDB" id="A0A835VMC5"/>
<evidence type="ECO:0000313" key="1">
    <source>
        <dbReference type="EMBL" id="KAG0502193.1"/>
    </source>
</evidence>
<dbReference type="EMBL" id="JADCNM010000001">
    <property type="protein sequence ID" value="KAG0502193.1"/>
    <property type="molecule type" value="Genomic_DNA"/>
</dbReference>
<name>A0A835VMC5_VANPL</name>
<sequence>MSTSNHVHMESSLIGKATFNLPLASLSLFFLSHSTSFYLFASQCLETRLVISEWRSNGKNRFRNMCDDDSCLWEKPWWSPREREREREERGERQPDAGVRMIGLGFRSLEGCFRLQNVDR</sequence>
<dbReference type="Proteomes" id="UP000639772">
    <property type="component" value="Chromosome 1"/>
</dbReference>
<gene>
    <name evidence="1" type="ORF">HPP92_002265</name>
</gene>
<accession>A0A835VMC5</accession>
<protein>
    <submittedName>
        <fullName evidence="1">Uncharacterized protein</fullName>
    </submittedName>
</protein>
<organism evidence="1 2">
    <name type="scientific">Vanilla planifolia</name>
    <name type="common">Vanilla</name>
    <dbReference type="NCBI Taxonomy" id="51239"/>
    <lineage>
        <taxon>Eukaryota</taxon>
        <taxon>Viridiplantae</taxon>
        <taxon>Streptophyta</taxon>
        <taxon>Embryophyta</taxon>
        <taxon>Tracheophyta</taxon>
        <taxon>Spermatophyta</taxon>
        <taxon>Magnoliopsida</taxon>
        <taxon>Liliopsida</taxon>
        <taxon>Asparagales</taxon>
        <taxon>Orchidaceae</taxon>
        <taxon>Vanilloideae</taxon>
        <taxon>Vanilleae</taxon>
        <taxon>Vanilla</taxon>
    </lineage>
</organism>